<evidence type="ECO:0000313" key="1">
    <source>
        <dbReference type="EMBL" id="TCG11040.1"/>
    </source>
</evidence>
<dbReference type="EMBL" id="PSZO01000014">
    <property type="protein sequence ID" value="TCG11040.1"/>
    <property type="molecule type" value="Genomic_DNA"/>
</dbReference>
<reference evidence="1 2" key="1">
    <citation type="submission" date="2018-02" db="EMBL/GenBank/DDBJ databases">
        <title>Mycoplasma marinum and Mycoplasma todarodis sp. nov., moderately halophilic and psychrotolerant mycoplasmas isolated from cephalopods.</title>
        <authorList>
            <person name="Viver T."/>
        </authorList>
    </citation>
    <scope>NUCLEOTIDE SEQUENCE [LARGE SCALE GENOMIC DNA]</scope>
    <source>
        <strain evidence="1 2">PE</strain>
    </source>
</reference>
<comment type="caution">
    <text evidence="1">The sequence shown here is derived from an EMBL/GenBank/DDBJ whole genome shotgun (WGS) entry which is preliminary data.</text>
</comment>
<dbReference type="RefSeq" id="WP_131599235.1">
    <property type="nucleotide sequence ID" value="NZ_CBDBYK010000013.1"/>
</dbReference>
<protein>
    <submittedName>
        <fullName evidence="1">Uncharacterized protein</fullName>
    </submittedName>
</protein>
<dbReference type="AlphaFoldDB" id="A0A4R0XRK7"/>
<keyword evidence="2" id="KW-1185">Reference proteome</keyword>
<evidence type="ECO:0000313" key="2">
    <source>
        <dbReference type="Proteomes" id="UP000294192"/>
    </source>
</evidence>
<sequence length="245" mass="29141">MLIKEMIKKYKFYNLNQPLSLSELKAYIKKEYNKEYSPAAIRNILLDNQVAQLNYFSSYVRGVYLPFEVNNEEELVRAYSETESFYPIGRYLATKLNLSNQAFYNGSYIVFSNLINIRHIEKLVTQNNYYFVEGLTTEEQKKMLLLIELMNKIEYDVFIEYNEEIEQIMNWYEQDYQNILKKIKVNSIINNNEFRNIEFGQTNKGYSGHVTKTGSIFEWEAIPKAFDFKFIGVMKVLKQLRGKNE</sequence>
<name>A0A4R0XRK7_9MOLU</name>
<proteinExistence type="predicted"/>
<accession>A0A4R0XRK7</accession>
<dbReference type="Proteomes" id="UP000294192">
    <property type="component" value="Unassembled WGS sequence"/>
</dbReference>
<gene>
    <name evidence="1" type="ORF">C4B24_03080</name>
</gene>
<organism evidence="1 2">
    <name type="scientific">Mycoplasma marinum</name>
    <dbReference type="NCBI Taxonomy" id="1937190"/>
    <lineage>
        <taxon>Bacteria</taxon>
        <taxon>Bacillati</taxon>
        <taxon>Mycoplasmatota</taxon>
        <taxon>Mollicutes</taxon>
        <taxon>Mycoplasmataceae</taxon>
        <taxon>Mycoplasma</taxon>
    </lineage>
</organism>